<evidence type="ECO:0000313" key="2">
    <source>
        <dbReference type="Proteomes" id="UP000029553"/>
    </source>
</evidence>
<dbReference type="AlphaFoldDB" id="A0A096H056"/>
<accession>A0A096H056</accession>
<gene>
    <name evidence="1" type="ORF">P353_08215</name>
</gene>
<dbReference type="EMBL" id="AWOR01000037">
    <property type="protein sequence ID" value="KGH30835.1"/>
    <property type="molecule type" value="Genomic_DNA"/>
</dbReference>
<comment type="caution">
    <text evidence="1">The sequence shown here is derived from an EMBL/GenBank/DDBJ whole genome shotgun (WGS) entry which is preliminary data.</text>
</comment>
<dbReference type="Proteomes" id="UP000029553">
    <property type="component" value="Unassembled WGS sequence"/>
</dbReference>
<name>A0A096H056_COMTE</name>
<dbReference type="Gene3D" id="1.10.10.10">
    <property type="entry name" value="Winged helix-like DNA-binding domain superfamily/Winged helix DNA-binding domain"/>
    <property type="match status" value="1"/>
</dbReference>
<proteinExistence type="predicted"/>
<dbReference type="InterPro" id="IPR036388">
    <property type="entry name" value="WH-like_DNA-bd_sf"/>
</dbReference>
<sequence>MYPKGDLRRMLVVLGAIDAGSNTLVQIAAATGLDKKTITALLEQAVEQARVNLKKDGAVYVIEDWGPVLRKEGATKALTGALNAPKWSFLASQKVKTMAEQNLFESCPECGESKRLSSELHPGTSFVICDACGFKGPELLPKADSDGKHRPAAVWEAWNTHAKALKAARAKGSNIPAPSID</sequence>
<protein>
    <submittedName>
        <fullName evidence="1">Uncharacterized protein</fullName>
    </submittedName>
</protein>
<reference evidence="1 2" key="1">
    <citation type="submission" date="2013-09" db="EMBL/GenBank/DDBJ databases">
        <title>High correlation between genotypes and phenotypes of environmental bacteria Comamonas testosteroni strains.</title>
        <authorList>
            <person name="Liu L."/>
            <person name="Zhu W."/>
            <person name="Xia X."/>
            <person name="Xu B."/>
            <person name="Luo M."/>
            <person name="Wang G."/>
        </authorList>
    </citation>
    <scope>NUCLEOTIDE SEQUENCE [LARGE SCALE GENOMIC DNA]</scope>
    <source>
        <strain evidence="1 2">JL40</strain>
    </source>
</reference>
<organism evidence="1 2">
    <name type="scientific">Comamonas testosteroni</name>
    <name type="common">Pseudomonas testosteroni</name>
    <dbReference type="NCBI Taxonomy" id="285"/>
    <lineage>
        <taxon>Bacteria</taxon>
        <taxon>Pseudomonadati</taxon>
        <taxon>Pseudomonadota</taxon>
        <taxon>Betaproteobacteria</taxon>
        <taxon>Burkholderiales</taxon>
        <taxon>Comamonadaceae</taxon>
        <taxon>Comamonas</taxon>
    </lineage>
</organism>
<evidence type="ECO:0000313" key="1">
    <source>
        <dbReference type="EMBL" id="KGH30835.1"/>
    </source>
</evidence>